<name>A0ABD2YWT1_9GENT</name>
<dbReference type="SUPFAM" id="SSF55961">
    <property type="entry name" value="Bet v1-like"/>
    <property type="match status" value="1"/>
</dbReference>
<keyword evidence="3" id="KW-1185">Reference proteome</keyword>
<evidence type="ECO:0000313" key="2">
    <source>
        <dbReference type="EMBL" id="KAL3510570.1"/>
    </source>
</evidence>
<proteinExistence type="predicted"/>
<dbReference type="AlphaFoldDB" id="A0ABD2YWT1"/>
<reference evidence="2 3" key="1">
    <citation type="submission" date="2024-11" db="EMBL/GenBank/DDBJ databases">
        <title>A near-complete genome assembly of Cinchona calisaya.</title>
        <authorList>
            <person name="Lian D.C."/>
            <person name="Zhao X.W."/>
            <person name="Wei L."/>
        </authorList>
    </citation>
    <scope>NUCLEOTIDE SEQUENCE [LARGE SCALE GENOMIC DNA]</scope>
    <source>
        <tissue evidence="2">Nenye</tissue>
    </source>
</reference>
<dbReference type="EMBL" id="JBJUIK010000012">
    <property type="protein sequence ID" value="KAL3510570.1"/>
    <property type="molecule type" value="Genomic_DNA"/>
</dbReference>
<dbReference type="InterPro" id="IPR000916">
    <property type="entry name" value="Bet_v_I/MLP"/>
</dbReference>
<dbReference type="Gene3D" id="3.30.530.20">
    <property type="match status" value="1"/>
</dbReference>
<dbReference type="SMART" id="SM01037">
    <property type="entry name" value="Bet_v_1"/>
    <property type="match status" value="1"/>
</dbReference>
<dbReference type="PANTHER" id="PTHR31907">
    <property type="entry name" value="MLP-LIKE PROTEIN 423"/>
    <property type="match status" value="1"/>
</dbReference>
<dbReference type="InterPro" id="IPR023393">
    <property type="entry name" value="START-like_dom_sf"/>
</dbReference>
<sequence length="150" mass="16687">MSLSGRLVSQIEVKSNADVFHEIFAYKPHHLANAFPDIVHSFSLLKGAWGTVGSVVFGTYTLEGKKNMVKATIDAVDDSTKLITYKVIEGDLMKLYKTISVTLQVDTHGDEKFVTWTMEYLKLSPSIPDPNSLMDLALTITKGIENQNHK</sequence>
<accession>A0ABD2YWT1</accession>
<dbReference type="InterPro" id="IPR051761">
    <property type="entry name" value="MLP-like_ligand-binding"/>
</dbReference>
<feature type="domain" description="Bet v I/Major latex protein" evidence="1">
    <location>
        <begin position="2"/>
        <end position="150"/>
    </location>
</feature>
<evidence type="ECO:0000313" key="3">
    <source>
        <dbReference type="Proteomes" id="UP001630127"/>
    </source>
</evidence>
<evidence type="ECO:0000259" key="1">
    <source>
        <dbReference type="SMART" id="SM01037"/>
    </source>
</evidence>
<dbReference type="Proteomes" id="UP001630127">
    <property type="component" value="Unassembled WGS sequence"/>
</dbReference>
<dbReference type="CDD" id="cd07816">
    <property type="entry name" value="Bet_v1-like"/>
    <property type="match status" value="1"/>
</dbReference>
<organism evidence="2 3">
    <name type="scientific">Cinchona calisaya</name>
    <dbReference type="NCBI Taxonomy" id="153742"/>
    <lineage>
        <taxon>Eukaryota</taxon>
        <taxon>Viridiplantae</taxon>
        <taxon>Streptophyta</taxon>
        <taxon>Embryophyta</taxon>
        <taxon>Tracheophyta</taxon>
        <taxon>Spermatophyta</taxon>
        <taxon>Magnoliopsida</taxon>
        <taxon>eudicotyledons</taxon>
        <taxon>Gunneridae</taxon>
        <taxon>Pentapetalae</taxon>
        <taxon>asterids</taxon>
        <taxon>lamiids</taxon>
        <taxon>Gentianales</taxon>
        <taxon>Rubiaceae</taxon>
        <taxon>Cinchonoideae</taxon>
        <taxon>Cinchoneae</taxon>
        <taxon>Cinchona</taxon>
    </lineage>
</organism>
<protein>
    <recommendedName>
        <fullName evidence="1">Bet v I/Major latex protein domain-containing protein</fullName>
    </recommendedName>
</protein>
<dbReference type="Pfam" id="PF00407">
    <property type="entry name" value="Bet_v_1"/>
    <property type="match status" value="1"/>
</dbReference>
<comment type="caution">
    <text evidence="2">The sequence shown here is derived from an EMBL/GenBank/DDBJ whole genome shotgun (WGS) entry which is preliminary data.</text>
</comment>
<gene>
    <name evidence="2" type="ORF">ACH5RR_029971</name>
</gene>